<feature type="non-terminal residue" evidence="1">
    <location>
        <position position="1"/>
    </location>
</feature>
<dbReference type="AlphaFoldDB" id="Q8GT79"/>
<organism evidence="1">
    <name type="scientific">Gossypium barbadense</name>
    <name type="common">Sea Island cotton</name>
    <name type="synonym">Hibiscus barbadensis</name>
    <dbReference type="NCBI Taxonomy" id="3634"/>
    <lineage>
        <taxon>Eukaryota</taxon>
        <taxon>Viridiplantae</taxon>
        <taxon>Streptophyta</taxon>
        <taxon>Embryophyta</taxon>
        <taxon>Tracheophyta</taxon>
        <taxon>Spermatophyta</taxon>
        <taxon>Magnoliopsida</taxon>
        <taxon>eudicotyledons</taxon>
        <taxon>Gunneridae</taxon>
        <taxon>Pentapetalae</taxon>
        <taxon>rosids</taxon>
        <taxon>malvids</taxon>
        <taxon>Malvales</taxon>
        <taxon>Malvaceae</taxon>
        <taxon>Malvoideae</taxon>
        <taxon>Gossypium</taxon>
    </lineage>
</organism>
<protein>
    <submittedName>
        <fullName evidence="1">Fiber protein Fb10</fullName>
    </submittedName>
</protein>
<dbReference type="EMBL" id="AF531374">
    <property type="protein sequence ID" value="AAN77154.1"/>
    <property type="molecule type" value="mRNA"/>
</dbReference>
<evidence type="ECO:0000313" key="1">
    <source>
        <dbReference type="EMBL" id="AAN77154.1"/>
    </source>
</evidence>
<name>Q8GT79_GOSBA</name>
<sequence length="103" mass="11247">ENNLSILNFPISLVSGSRKWVNSVVISANGSDWDLCSSHCVGNICCGHVCCVRDHGTGYCSFSCNGYRSRLCFAGFRCLLMLFHVGLFNCSLGALNSKLFKTI</sequence>
<reference evidence="1" key="1">
    <citation type="submission" date="2002-07" db="EMBL/GenBank/DDBJ databases">
        <title>Identification and characterization of genes putatively related to cotton fiber quality.</title>
        <authorList>
            <person name="Wu Z."/>
            <person name="Soliman K.M."/>
            <person name="Zipf A."/>
            <person name="Saha S."/>
            <person name="Sharma G.C."/>
            <person name="Jenkins J.N."/>
        </authorList>
    </citation>
    <scope>NUCLEOTIDE SEQUENCE</scope>
    <source>
        <tissue evidence="1">Ovule fiber</tissue>
    </source>
</reference>
<proteinExistence type="evidence at transcript level"/>
<accession>Q8GT79</accession>